<reference evidence="14" key="1">
    <citation type="journal article" date="2023" name="Commun. Biol.">
        <title>Genome analysis of Parmales, the sister group of diatoms, reveals the evolutionary specialization of diatoms from phago-mixotrophs to photoautotrophs.</title>
        <authorList>
            <person name="Ban H."/>
            <person name="Sato S."/>
            <person name="Yoshikawa S."/>
            <person name="Yamada K."/>
            <person name="Nakamura Y."/>
            <person name="Ichinomiya M."/>
            <person name="Sato N."/>
            <person name="Blanc-Mathieu R."/>
            <person name="Endo H."/>
            <person name="Kuwata A."/>
            <person name="Ogata H."/>
        </authorList>
    </citation>
    <scope>NUCLEOTIDE SEQUENCE [LARGE SCALE GENOMIC DNA]</scope>
    <source>
        <strain evidence="14">NIES 3701</strain>
    </source>
</reference>
<feature type="domain" description="Peptidase S54 rhomboid" evidence="12">
    <location>
        <begin position="24"/>
        <end position="168"/>
    </location>
</feature>
<evidence type="ECO:0000256" key="5">
    <source>
        <dbReference type="ARBA" id="ARBA00022670"/>
    </source>
</evidence>
<keyword evidence="8 11" id="KW-0720">Serine protease</keyword>
<dbReference type="GO" id="GO:0004252">
    <property type="term" value="F:serine-type endopeptidase activity"/>
    <property type="evidence" value="ECO:0007669"/>
    <property type="project" value="InterPro"/>
</dbReference>
<evidence type="ECO:0000256" key="8">
    <source>
        <dbReference type="ARBA" id="ARBA00022825"/>
    </source>
</evidence>
<keyword evidence="5 11" id="KW-0645">Protease</keyword>
<evidence type="ECO:0000256" key="7">
    <source>
        <dbReference type="ARBA" id="ARBA00022801"/>
    </source>
</evidence>
<protein>
    <recommendedName>
        <fullName evidence="4">rhomboid protease</fullName>
        <ecNumber evidence="4">3.4.21.105</ecNumber>
    </recommendedName>
</protein>
<comment type="similarity">
    <text evidence="3 11">Belongs to the peptidase S54 family.</text>
</comment>
<evidence type="ECO:0000256" key="2">
    <source>
        <dbReference type="ARBA" id="ARBA00004141"/>
    </source>
</evidence>
<evidence type="ECO:0000256" key="11">
    <source>
        <dbReference type="RuleBase" id="RU362115"/>
    </source>
</evidence>
<dbReference type="GO" id="GO:0016020">
    <property type="term" value="C:membrane"/>
    <property type="evidence" value="ECO:0007669"/>
    <property type="project" value="UniProtKB-SubCell"/>
</dbReference>
<dbReference type="OrthoDB" id="418595at2759"/>
<dbReference type="EC" id="3.4.21.105" evidence="4"/>
<evidence type="ECO:0000259" key="12">
    <source>
        <dbReference type="Pfam" id="PF01694"/>
    </source>
</evidence>
<comment type="caution">
    <text evidence="11">Lacks conserved residue(s) required for the propagation of feature annotation.</text>
</comment>
<evidence type="ECO:0000256" key="10">
    <source>
        <dbReference type="ARBA" id="ARBA00023136"/>
    </source>
</evidence>
<comment type="function">
    <text evidence="11">Serine protease involved in intramembrane proteolysis.</text>
</comment>
<feature type="transmembrane region" description="Helical" evidence="11">
    <location>
        <begin position="126"/>
        <end position="145"/>
    </location>
</feature>
<evidence type="ECO:0000256" key="4">
    <source>
        <dbReference type="ARBA" id="ARBA00013039"/>
    </source>
</evidence>
<dbReference type="SUPFAM" id="SSF144091">
    <property type="entry name" value="Rhomboid-like"/>
    <property type="match status" value="1"/>
</dbReference>
<dbReference type="PANTHER" id="PTHR22936">
    <property type="entry name" value="RHOMBOID-RELATED"/>
    <property type="match status" value="1"/>
</dbReference>
<dbReference type="Pfam" id="PF01694">
    <property type="entry name" value="Rhomboid"/>
    <property type="match status" value="1"/>
</dbReference>
<feature type="transmembrane region" description="Helical" evidence="11">
    <location>
        <begin position="33"/>
        <end position="52"/>
    </location>
</feature>
<keyword evidence="10 11" id="KW-0472">Membrane</keyword>
<name>A0A9W7EDQ3_9STRA</name>
<dbReference type="InterPro" id="IPR022764">
    <property type="entry name" value="Peptidase_S54_rhomboid_dom"/>
</dbReference>
<dbReference type="PANTHER" id="PTHR22936:SF69">
    <property type="entry name" value="RHOMBOID-LIKE PROTEIN"/>
    <property type="match status" value="1"/>
</dbReference>
<evidence type="ECO:0000256" key="6">
    <source>
        <dbReference type="ARBA" id="ARBA00022692"/>
    </source>
</evidence>
<keyword evidence="7 11" id="KW-0378">Hydrolase</keyword>
<dbReference type="InterPro" id="IPR002610">
    <property type="entry name" value="Peptidase_S54_rhomboid-like"/>
</dbReference>
<feature type="transmembrane region" description="Helical" evidence="11">
    <location>
        <begin position="90"/>
        <end position="106"/>
    </location>
</feature>
<evidence type="ECO:0000313" key="14">
    <source>
        <dbReference type="Proteomes" id="UP001165085"/>
    </source>
</evidence>
<dbReference type="InterPro" id="IPR035952">
    <property type="entry name" value="Rhomboid-like_sf"/>
</dbReference>
<dbReference type="Gene3D" id="1.20.1540.10">
    <property type="entry name" value="Rhomboid-like"/>
    <property type="match status" value="1"/>
</dbReference>
<comment type="caution">
    <text evidence="13">The sequence shown here is derived from an EMBL/GenBank/DDBJ whole genome shotgun (WGS) entry which is preliminary data.</text>
</comment>
<evidence type="ECO:0000313" key="13">
    <source>
        <dbReference type="EMBL" id="GMH75077.1"/>
    </source>
</evidence>
<dbReference type="AlphaFoldDB" id="A0A9W7EDQ3"/>
<dbReference type="EMBL" id="BRXY01000185">
    <property type="protein sequence ID" value="GMH75077.1"/>
    <property type="molecule type" value="Genomic_DNA"/>
</dbReference>
<dbReference type="Proteomes" id="UP001165085">
    <property type="component" value="Unassembled WGS sequence"/>
</dbReference>
<feature type="transmembrane region" description="Helical" evidence="11">
    <location>
        <begin position="64"/>
        <end position="84"/>
    </location>
</feature>
<dbReference type="GO" id="GO:0006508">
    <property type="term" value="P:proteolysis"/>
    <property type="evidence" value="ECO:0007669"/>
    <property type="project" value="UniProtKB-KW"/>
</dbReference>
<feature type="transmembrane region" description="Helical" evidence="11">
    <location>
        <begin position="196"/>
        <end position="216"/>
    </location>
</feature>
<gene>
    <name evidence="13" type="ORF">TrST_g5001</name>
</gene>
<comment type="catalytic activity">
    <reaction evidence="1 11">
        <text>Cleaves type-1 transmembrane domains using a catalytic dyad composed of serine and histidine that are contributed by different transmembrane domains.</text>
        <dbReference type="EC" id="3.4.21.105"/>
    </reaction>
</comment>
<keyword evidence="6 11" id="KW-0812">Transmembrane</keyword>
<comment type="subcellular location">
    <subcellularLocation>
        <location evidence="2 11">Membrane</location>
        <topology evidence="2 11">Multi-pass membrane protein</topology>
    </subcellularLocation>
</comment>
<accession>A0A9W7EDQ3</accession>
<organism evidence="13 14">
    <name type="scientific">Triparma strigata</name>
    <dbReference type="NCBI Taxonomy" id="1606541"/>
    <lineage>
        <taxon>Eukaryota</taxon>
        <taxon>Sar</taxon>
        <taxon>Stramenopiles</taxon>
        <taxon>Ochrophyta</taxon>
        <taxon>Bolidophyceae</taxon>
        <taxon>Parmales</taxon>
        <taxon>Triparmaceae</taxon>
        <taxon>Triparma</taxon>
    </lineage>
</organism>
<sequence length="316" mass="34614">MLGPNEKILIDLGALDTTLIVEYNEGWRLITPWFLHAGVIHYVLNMMSFGILGRMLERAHGTIVVSAVFGAAAMCGSVTSALFLQTSVGASGGVFGLVAGVLVDIFKNYEILFDHTIVPDEKRSKCGSFTVLFVEVFFLVIVGFTPFVDNYAHLGGFIGGLFTSMALITKIDYEGFFGKGLNASGSKKKPCCHPKFALLYLLVPVAYCSIGVPLIYELNAERKICENIFCRSLSCIEFPPGDSAWWSCDIKSSKEIICRERVEGDSSLNSVGLYETLLIRCPKNGGEVMVDLEPSEQTNVADELKPALLKYCIELC</sequence>
<proteinExistence type="inferred from homology"/>
<evidence type="ECO:0000256" key="9">
    <source>
        <dbReference type="ARBA" id="ARBA00022989"/>
    </source>
</evidence>
<keyword evidence="14" id="KW-1185">Reference proteome</keyword>
<evidence type="ECO:0000256" key="3">
    <source>
        <dbReference type="ARBA" id="ARBA00009045"/>
    </source>
</evidence>
<evidence type="ECO:0000256" key="1">
    <source>
        <dbReference type="ARBA" id="ARBA00000156"/>
    </source>
</evidence>
<keyword evidence="9 11" id="KW-1133">Transmembrane helix</keyword>